<dbReference type="EMBL" id="KR075872">
    <property type="protein sequence ID" value="ALN36448.1"/>
    <property type="molecule type" value="Genomic_DNA"/>
</dbReference>
<dbReference type="Proteomes" id="UP000118070">
    <property type="component" value="Genome"/>
</dbReference>
<organism evidence="8 9">
    <name type="scientific">Ranavirus ambystoma1</name>
    <dbReference type="NCBI Taxonomy" id="265294"/>
    <lineage>
        <taxon>Viruses</taxon>
        <taxon>Varidnaviria</taxon>
        <taxon>Bamfordvirae</taxon>
        <taxon>Nucleocytoviricota</taxon>
        <taxon>Megaviricetes</taxon>
        <taxon>Pimascovirales</taxon>
        <taxon>Pimascovirales incertae sedis</taxon>
        <taxon>Iridoviridae</taxon>
        <taxon>Alphairidovirinae</taxon>
        <taxon>Ranavirus</taxon>
    </lineage>
</organism>
<feature type="transmembrane region" description="Helical" evidence="5">
    <location>
        <begin position="217"/>
        <end position="237"/>
    </location>
</feature>
<evidence type="ECO:0000313" key="9">
    <source>
        <dbReference type="Proteomes" id="UP000118070"/>
    </source>
</evidence>
<dbReference type="EMBL" id="KR075874">
    <property type="protein sequence ID" value="ALN36650.1"/>
    <property type="molecule type" value="Genomic_DNA"/>
</dbReference>
<dbReference type="InterPro" id="IPR003472">
    <property type="entry name" value="Virion_mem_poxvirus_L1"/>
</dbReference>
<gene>
    <name evidence="7" type="ORF">50L</name>
    <name evidence="6" type="ORF">57L</name>
    <name evidence="8" type="ORF">59L</name>
</gene>
<evidence type="ECO:0000256" key="3">
    <source>
        <dbReference type="ARBA" id="ARBA00022989"/>
    </source>
</evidence>
<feature type="transmembrane region" description="Helical" evidence="5">
    <location>
        <begin position="188"/>
        <end position="211"/>
    </location>
</feature>
<dbReference type="OrthoDB" id="8902at10239"/>
<evidence type="ECO:0000313" key="10">
    <source>
        <dbReference type="Proteomes" id="UP000129720"/>
    </source>
</evidence>
<dbReference type="Pfam" id="PF02442">
    <property type="entry name" value="L1R_F9L"/>
    <property type="match status" value="1"/>
</dbReference>
<reference evidence="9 10" key="1">
    <citation type="journal article" date="2015" name="G3 (Bethesda)">
        <title>Comparative Genomics of an Emerging Amphibian Virus.</title>
        <authorList>
            <person name="Epstein B."/>
            <person name="Storfer A."/>
        </authorList>
    </citation>
    <scope>NUCLEOTIDE SEQUENCE [LARGE SCALE GENOMIC DNA]</scope>
    <source>
        <strain evidence="6">AXO</strain>
        <strain evidence="7">HEIDI</strain>
        <strain evidence="8">ORV</strain>
    </source>
</reference>
<keyword evidence="3 5" id="KW-1133">Transmembrane helix</keyword>
<protein>
    <submittedName>
        <fullName evidence="8">Orf20-like protein</fullName>
    </submittedName>
</protein>
<dbReference type="EMBL" id="KR075873">
    <property type="protein sequence ID" value="ALN36545.1"/>
    <property type="molecule type" value="Genomic_DNA"/>
</dbReference>
<keyword evidence="2 5" id="KW-0812">Transmembrane</keyword>
<evidence type="ECO:0000256" key="1">
    <source>
        <dbReference type="ARBA" id="ARBA00004370"/>
    </source>
</evidence>
<dbReference type="KEGG" id="vg:3678181"/>
<keyword evidence="4 5" id="KW-0472">Membrane</keyword>
<evidence type="ECO:0000313" key="6">
    <source>
        <dbReference type="EMBL" id="ALN36448.1"/>
    </source>
</evidence>
<dbReference type="RefSeq" id="YP_003824.1">
    <property type="nucleotide sequence ID" value="NC_005832.1"/>
</dbReference>
<dbReference type="GO" id="GO:0016020">
    <property type="term" value="C:membrane"/>
    <property type="evidence" value="ECO:0007669"/>
    <property type="project" value="UniProtKB-SubCell"/>
</dbReference>
<name>A0A0U2K4U5_9VIRU</name>
<proteinExistence type="predicted"/>
<evidence type="ECO:0000313" key="7">
    <source>
        <dbReference type="EMBL" id="ALN36545.1"/>
    </source>
</evidence>
<evidence type="ECO:0000256" key="2">
    <source>
        <dbReference type="ARBA" id="ARBA00022692"/>
    </source>
</evidence>
<dbReference type="Proteomes" id="UP000131316">
    <property type="component" value="Segment"/>
</dbReference>
<sequence>MGAAESINTVNIVTKAYAKIMTTMVTDQDITADQSQVFSIDHVKGDVVIKGDVFTQTLVINLASLMKAVATQSAQDQLIDNIAQQAQAAVSGLNLAQYAYVSNNIDRLITACVQMSTDMRVSCNSKVTMTQSFSVTDVEGDVRVTDVKFNQFANILSSCAMDASVNNDQARDIVSQIKQRGDAKASGLDLTTLIVIIVLVMVGAPVGVGFLAGRRAIGPLLASVGLIGGGAVALGYVPRPVKIEGFSSDPDFTLAQPAATVKGLTFTAAVAKLKSTDGYGALFWKNYDVKGTTAVKLQETLSYFAPAGYDPASWAGAGDSAPPFRIFPGLYQGKGDPGARPRAAYGYAGPVSGPKKGDAYLDGDTGSYYVLGDSWKMRGTISGHQNGRTDYWGTVDPTTTAALTGSERYIWVDPFTLVKSTAWLFTGSPKKWTQQQQTAPLDIPLTNTPSDFNVWAYKDDTAVHAVKWSSVGAGVAGAALTASALLMPDSVASSEMSPAVGTGTPAIGTGSPAVGTVFRPTGVKDR</sequence>
<evidence type="ECO:0000313" key="8">
    <source>
        <dbReference type="EMBL" id="ALN36650.1"/>
    </source>
</evidence>
<evidence type="ECO:0000256" key="5">
    <source>
        <dbReference type="SAM" id="Phobius"/>
    </source>
</evidence>
<accession>A0A0U2K4U5</accession>
<comment type="subcellular location">
    <subcellularLocation>
        <location evidence="1">Membrane</location>
    </subcellularLocation>
</comment>
<evidence type="ECO:0000256" key="4">
    <source>
        <dbReference type="ARBA" id="ARBA00023136"/>
    </source>
</evidence>
<dbReference type="Proteomes" id="UP000129720">
    <property type="component" value="Segment"/>
</dbReference>